<evidence type="ECO:0000256" key="4">
    <source>
        <dbReference type="ARBA" id="ARBA00022801"/>
    </source>
</evidence>
<dbReference type="InterPro" id="IPR029060">
    <property type="entry name" value="PIN-like_dom_sf"/>
</dbReference>
<dbReference type="Pfam" id="PF01850">
    <property type="entry name" value="PIN"/>
    <property type="match status" value="1"/>
</dbReference>
<comment type="similarity">
    <text evidence="5">Belongs to the PINc/VapC protein family.</text>
</comment>
<dbReference type="GO" id="GO:0016787">
    <property type="term" value="F:hydrolase activity"/>
    <property type="evidence" value="ECO:0007669"/>
    <property type="project" value="UniProtKB-KW"/>
</dbReference>
<reference evidence="7 8" key="1">
    <citation type="submission" date="2012-01" db="EMBL/GenBank/DDBJ databases">
        <title>Improved High-Quality Draft sequence of Metallosphaera yellowstonensis MK1.</title>
        <authorList>
            <consortium name="US DOE Joint Genome Institute"/>
            <person name="Lucas S."/>
            <person name="Han J."/>
            <person name="Cheng J.-F."/>
            <person name="Goodwin L."/>
            <person name="Pitluck S."/>
            <person name="Peters L."/>
            <person name="Teshima H."/>
            <person name="Detter J.C."/>
            <person name="Han C."/>
            <person name="Tapia R."/>
            <person name="Land M."/>
            <person name="Hauser L."/>
            <person name="Kyrpides N."/>
            <person name="Kozubal M."/>
            <person name="Macur R.E."/>
            <person name="Jay Z."/>
            <person name="Inskeep W."/>
            <person name="Woyke T."/>
        </authorList>
    </citation>
    <scope>NUCLEOTIDE SEQUENCE [LARGE SCALE GENOMIC DNA]</scope>
    <source>
        <strain evidence="7 8">MK1</strain>
    </source>
</reference>
<evidence type="ECO:0000256" key="3">
    <source>
        <dbReference type="ARBA" id="ARBA00022723"/>
    </source>
</evidence>
<dbReference type="GO" id="GO:0000287">
    <property type="term" value="F:magnesium ion binding"/>
    <property type="evidence" value="ECO:0007669"/>
    <property type="project" value="UniProtKB-UniRule"/>
</dbReference>
<dbReference type="HOGENOM" id="CLU_153004_0_0_2"/>
<dbReference type="HAMAP" id="MF_00265">
    <property type="entry name" value="VapC_Nob1"/>
    <property type="match status" value="1"/>
</dbReference>
<keyword evidence="3 5" id="KW-0479">Metal-binding</keyword>
<dbReference type="SUPFAM" id="SSF88723">
    <property type="entry name" value="PIN domain-like"/>
    <property type="match status" value="1"/>
</dbReference>
<protein>
    <recommendedName>
        <fullName evidence="5">Ribonuclease VapC</fullName>
        <shortName evidence="5">RNase VapC</shortName>
        <ecNumber evidence="5">3.1.-.-</ecNumber>
    </recommendedName>
    <alternativeName>
        <fullName evidence="5">Putative toxin VapC</fullName>
    </alternativeName>
</protein>
<dbReference type="RefSeq" id="WP_009071180.1">
    <property type="nucleotide sequence ID" value="NZ_JH597761.1"/>
</dbReference>
<dbReference type="InterPro" id="IPR022907">
    <property type="entry name" value="VapC_family"/>
</dbReference>
<evidence type="ECO:0000256" key="1">
    <source>
        <dbReference type="ARBA" id="ARBA00022649"/>
    </source>
</evidence>
<gene>
    <name evidence="5" type="primary">vapC</name>
    <name evidence="7" type="ORF">MetMK1DRAFT_00009320</name>
</gene>
<proteinExistence type="inferred from homology"/>
<dbReference type="GO" id="GO:0004540">
    <property type="term" value="F:RNA nuclease activity"/>
    <property type="evidence" value="ECO:0007669"/>
    <property type="project" value="InterPro"/>
</dbReference>
<evidence type="ECO:0000256" key="5">
    <source>
        <dbReference type="HAMAP-Rule" id="MF_00265"/>
    </source>
</evidence>
<evidence type="ECO:0000313" key="7">
    <source>
        <dbReference type="EMBL" id="EHP70430.1"/>
    </source>
</evidence>
<keyword evidence="5" id="KW-0460">Magnesium</keyword>
<organism evidence="7 8">
    <name type="scientific">Metallosphaera yellowstonensis MK1</name>
    <dbReference type="NCBI Taxonomy" id="671065"/>
    <lineage>
        <taxon>Archaea</taxon>
        <taxon>Thermoproteota</taxon>
        <taxon>Thermoprotei</taxon>
        <taxon>Sulfolobales</taxon>
        <taxon>Sulfolobaceae</taxon>
        <taxon>Metallosphaera</taxon>
    </lineage>
</organism>
<dbReference type="PANTHER" id="PTHR39664:SF2">
    <property type="entry name" value="NUCLEIC ACID-BINDING PROTEIN, CONTAINING PIN DOMAIN-RELATED"/>
    <property type="match status" value="1"/>
</dbReference>
<accession>H2C2F9</accession>
<feature type="binding site" evidence="5">
    <location>
        <position position="6"/>
    </location>
    <ligand>
        <name>Mg(2+)</name>
        <dbReference type="ChEBI" id="CHEBI:18420"/>
    </ligand>
</feature>
<evidence type="ECO:0000313" key="8">
    <source>
        <dbReference type="Proteomes" id="UP000003980"/>
    </source>
</evidence>
<dbReference type="OrthoDB" id="90145at2157"/>
<dbReference type="CDD" id="cd18684">
    <property type="entry name" value="PIN_VapC-like"/>
    <property type="match status" value="1"/>
</dbReference>
<dbReference type="InterPro" id="IPR002716">
    <property type="entry name" value="PIN_dom"/>
</dbReference>
<feature type="binding site" evidence="5">
    <location>
        <position position="97"/>
    </location>
    <ligand>
        <name>Mg(2+)</name>
        <dbReference type="ChEBI" id="CHEBI:18420"/>
    </ligand>
</feature>
<dbReference type="Gene3D" id="3.40.50.1010">
    <property type="entry name" value="5'-nuclease"/>
    <property type="match status" value="1"/>
</dbReference>
<dbReference type="AlphaFoldDB" id="H2C2F9"/>
<keyword evidence="8" id="KW-1185">Reference proteome</keyword>
<keyword evidence="2 5" id="KW-0540">Nuclease</keyword>
<name>H2C2F9_9CREN</name>
<feature type="domain" description="PIN" evidence="6">
    <location>
        <begin position="1"/>
        <end position="120"/>
    </location>
</feature>
<dbReference type="EC" id="3.1.-.-" evidence="5"/>
<keyword evidence="1 5" id="KW-1277">Toxin-antitoxin system</keyword>
<comment type="cofactor">
    <cofactor evidence="5">
        <name>Mg(2+)</name>
        <dbReference type="ChEBI" id="CHEBI:18420"/>
    </cofactor>
</comment>
<dbReference type="PANTHER" id="PTHR39664">
    <property type="match status" value="1"/>
</dbReference>
<evidence type="ECO:0000259" key="6">
    <source>
        <dbReference type="SMART" id="SM00670"/>
    </source>
</evidence>
<comment type="function">
    <text evidence="5">Toxic component of a toxin-antitoxin (TA) system. An RNase.</text>
</comment>
<evidence type="ECO:0000256" key="2">
    <source>
        <dbReference type="ARBA" id="ARBA00022722"/>
    </source>
</evidence>
<keyword evidence="5" id="KW-0800">Toxin</keyword>
<keyword evidence="4 5" id="KW-0378">Hydrolase</keyword>
<dbReference type="EMBL" id="JH597761">
    <property type="protein sequence ID" value="EHP70430.1"/>
    <property type="molecule type" value="Genomic_DNA"/>
</dbReference>
<dbReference type="eggNOG" id="arCOG02730">
    <property type="taxonomic scope" value="Archaea"/>
</dbReference>
<dbReference type="SMART" id="SM00670">
    <property type="entry name" value="PINc"/>
    <property type="match status" value="1"/>
</dbReference>
<dbReference type="Proteomes" id="UP000003980">
    <property type="component" value="Unassembled WGS sequence"/>
</dbReference>
<sequence length="130" mass="14905">MKAVIDTNILIYDLVEDSEFHKEAGELLDSLEEWLIPSLVIHEFTWFLRANNIDNVEYIKSYVANERTKILCDNDNIIGIALEILTKERLSLSRYNDVVILAHTIENKLPLATKDKALKSLAKRHGVEVV</sequence>
<dbReference type="GO" id="GO:0090729">
    <property type="term" value="F:toxin activity"/>
    <property type="evidence" value="ECO:0007669"/>
    <property type="project" value="UniProtKB-KW"/>
</dbReference>